<evidence type="ECO:0000313" key="5">
    <source>
        <dbReference type="Proteomes" id="UP000030655"/>
    </source>
</evidence>
<feature type="DNA-binding region" description="HMG box" evidence="2">
    <location>
        <begin position="10"/>
        <end position="77"/>
    </location>
</feature>
<dbReference type="GO" id="GO:0005634">
    <property type="term" value="C:nucleus"/>
    <property type="evidence" value="ECO:0007669"/>
    <property type="project" value="UniProtKB-UniRule"/>
</dbReference>
<keyword evidence="5" id="KW-1185">Reference proteome</keyword>
<sequence>MKKKHAPNRPKRPPTAYIRFTNELRKKDPSIKKLTVGEAATSFSKQWQELCQEEKDRLCDEYNKEMKIYSEAFAEYKKTDEYKESLKKNKKPKRIRNVSPYNVFLAETYAQKKKEGCGEFKQVATEVSKLWSQMSEECKQDFQRKADELNEARKNKENKKC</sequence>
<evidence type="ECO:0000259" key="3">
    <source>
        <dbReference type="PROSITE" id="PS50118"/>
    </source>
</evidence>
<protein>
    <recommendedName>
        <fullName evidence="3">HMG box domain-containing protein</fullName>
    </recommendedName>
</protein>
<evidence type="ECO:0000313" key="4">
    <source>
        <dbReference type="EMBL" id="KCZ81461.1"/>
    </source>
</evidence>
<feature type="domain" description="HMG box" evidence="3">
    <location>
        <begin position="10"/>
        <end position="77"/>
    </location>
</feature>
<dbReference type="InterPro" id="IPR036910">
    <property type="entry name" value="HMG_box_dom_sf"/>
</dbReference>
<proteinExistence type="predicted"/>
<dbReference type="CDD" id="cd00084">
    <property type="entry name" value="HMG-box_SF"/>
    <property type="match status" value="1"/>
</dbReference>
<dbReference type="OrthoDB" id="1919336at2759"/>
<dbReference type="Proteomes" id="UP000030655">
    <property type="component" value="Unassembled WGS sequence"/>
</dbReference>
<reference evidence="5" key="1">
    <citation type="submission" date="2013-02" db="EMBL/GenBank/DDBJ databases">
        <authorList>
            <consortium name="The Broad Institute Genome Sequencing Platform"/>
            <person name="Cuomo C."/>
            <person name="Becnel J."/>
            <person name="Sanscrainte N."/>
            <person name="Walker B."/>
            <person name="Young S.K."/>
            <person name="Zeng Q."/>
            <person name="Gargeya S."/>
            <person name="Fitzgerald M."/>
            <person name="Haas B."/>
            <person name="Abouelleil A."/>
            <person name="Alvarado L."/>
            <person name="Arachchi H.M."/>
            <person name="Berlin A.M."/>
            <person name="Chapman S.B."/>
            <person name="Dewar J."/>
            <person name="Goldberg J."/>
            <person name="Griggs A."/>
            <person name="Gujja S."/>
            <person name="Hansen M."/>
            <person name="Howarth C."/>
            <person name="Imamovic A."/>
            <person name="Larimer J."/>
            <person name="McCowan C."/>
            <person name="Murphy C."/>
            <person name="Neiman D."/>
            <person name="Pearson M."/>
            <person name="Priest M."/>
            <person name="Roberts A."/>
            <person name="Saif S."/>
            <person name="Shea T."/>
            <person name="Sisk P."/>
            <person name="Sykes S."/>
            <person name="Wortman J."/>
            <person name="Nusbaum C."/>
            <person name="Birren B."/>
        </authorList>
    </citation>
    <scope>NUCLEOTIDE SEQUENCE [LARGE SCALE GENOMIC DNA]</scope>
    <source>
        <strain evidence="5">PRA339</strain>
    </source>
</reference>
<dbReference type="SMART" id="SM00398">
    <property type="entry name" value="HMG"/>
    <property type="match status" value="2"/>
</dbReference>
<dbReference type="PROSITE" id="PS50118">
    <property type="entry name" value="HMG_BOX_2"/>
    <property type="match status" value="1"/>
</dbReference>
<dbReference type="GO" id="GO:0003677">
    <property type="term" value="F:DNA binding"/>
    <property type="evidence" value="ECO:0007669"/>
    <property type="project" value="UniProtKB-UniRule"/>
</dbReference>
<dbReference type="STRING" id="1288291.A0A059F3B8"/>
<dbReference type="Pfam" id="PF00505">
    <property type="entry name" value="HMG_box"/>
    <property type="match status" value="2"/>
</dbReference>
<keyword evidence="1 2" id="KW-0238">DNA-binding</keyword>
<reference evidence="4 5" key="2">
    <citation type="submission" date="2014-03" db="EMBL/GenBank/DDBJ databases">
        <title>The Genome Sequence of Anncaliia algerae insect isolate PRA339.</title>
        <authorList>
            <consortium name="The Broad Institute Genome Sequencing Platform"/>
            <consortium name="The Broad Institute Genome Sequencing Center for Infectious Disease"/>
            <person name="Cuomo C."/>
            <person name="Becnel J."/>
            <person name="Sanscrainte N."/>
            <person name="Walker B."/>
            <person name="Young S.K."/>
            <person name="Zeng Q."/>
            <person name="Gargeya S."/>
            <person name="Fitzgerald M."/>
            <person name="Haas B."/>
            <person name="Abouelleil A."/>
            <person name="Alvarado L."/>
            <person name="Arachchi H.M."/>
            <person name="Berlin A.M."/>
            <person name="Chapman S.B."/>
            <person name="Dewar J."/>
            <person name="Goldberg J."/>
            <person name="Griggs A."/>
            <person name="Gujja S."/>
            <person name="Hansen M."/>
            <person name="Howarth C."/>
            <person name="Imamovic A."/>
            <person name="Larimer J."/>
            <person name="McCowan C."/>
            <person name="Murphy C."/>
            <person name="Neiman D."/>
            <person name="Pearson M."/>
            <person name="Priest M."/>
            <person name="Roberts A."/>
            <person name="Saif S."/>
            <person name="Shea T."/>
            <person name="Sisk P."/>
            <person name="Sykes S."/>
            <person name="Wortman J."/>
            <person name="Nusbaum C."/>
            <person name="Birren B."/>
        </authorList>
    </citation>
    <scope>NUCLEOTIDE SEQUENCE [LARGE SCALE GENOMIC DNA]</scope>
    <source>
        <strain evidence="4 5">PRA339</strain>
    </source>
</reference>
<dbReference type="VEuPathDB" id="MicrosporidiaDB:H312_01134"/>
<evidence type="ECO:0000256" key="2">
    <source>
        <dbReference type="PROSITE-ProRule" id="PRU00267"/>
    </source>
</evidence>
<dbReference type="EMBL" id="KK365142">
    <property type="protein sequence ID" value="KCZ81461.1"/>
    <property type="molecule type" value="Genomic_DNA"/>
</dbReference>
<dbReference type="Gene3D" id="1.10.30.10">
    <property type="entry name" value="High mobility group box domain"/>
    <property type="match status" value="2"/>
</dbReference>
<dbReference type="InterPro" id="IPR009071">
    <property type="entry name" value="HMG_box_dom"/>
</dbReference>
<organism evidence="4 5">
    <name type="scientific">Anncaliia algerae PRA339</name>
    <dbReference type="NCBI Taxonomy" id="1288291"/>
    <lineage>
        <taxon>Eukaryota</taxon>
        <taxon>Fungi</taxon>
        <taxon>Fungi incertae sedis</taxon>
        <taxon>Microsporidia</taxon>
        <taxon>Tubulinosematoidea</taxon>
        <taxon>Tubulinosematidae</taxon>
        <taxon>Anncaliia</taxon>
    </lineage>
</organism>
<gene>
    <name evidence="4" type="ORF">H312_01134</name>
</gene>
<dbReference type="HOGENOM" id="CLU_124554_1_0_1"/>
<dbReference type="PANTHER" id="PTHR48112">
    <property type="entry name" value="HIGH MOBILITY GROUP PROTEIN DSP1"/>
    <property type="match status" value="1"/>
</dbReference>
<dbReference type="InterPro" id="IPR050342">
    <property type="entry name" value="HMGB"/>
</dbReference>
<dbReference type="AlphaFoldDB" id="A0A059F3B8"/>
<dbReference type="SUPFAM" id="SSF47095">
    <property type="entry name" value="HMG-box"/>
    <property type="match status" value="2"/>
</dbReference>
<name>A0A059F3B8_9MICR</name>
<keyword evidence="2" id="KW-0539">Nucleus</keyword>
<evidence type="ECO:0000256" key="1">
    <source>
        <dbReference type="ARBA" id="ARBA00023125"/>
    </source>
</evidence>
<accession>A0A059F3B8</accession>